<keyword evidence="3" id="KW-1185">Reference proteome</keyword>
<sequence>MTKPLQVTEKDILTKERQELLIDSIKRNVKMLESSINNEHAPNIEATAHVLQVWLKELEKHGKAVWESNE</sequence>
<proteinExistence type="predicted"/>
<gene>
    <name evidence="1" type="ORF">Goe8_c00160</name>
    <name evidence="2" type="ORF">Goe8_c02540</name>
</gene>
<dbReference type="Proteomes" id="UP000317800">
    <property type="component" value="Segment"/>
</dbReference>
<organism evidence="2 3">
    <name type="scientific">Bacillus phage vB_BmeM-Goe8</name>
    <dbReference type="NCBI Taxonomy" id="2593638"/>
    <lineage>
        <taxon>Viruses</taxon>
        <taxon>Duplodnaviria</taxon>
        <taxon>Heunggongvirae</taxon>
        <taxon>Uroviricota</taxon>
        <taxon>Caudoviricetes</taxon>
        <taxon>Herelleviridae</taxon>
        <taxon>Bastillevirinae</taxon>
        <taxon>Goettingenvirus</taxon>
        <taxon>Goettingenvirus goe8</taxon>
    </lineage>
</organism>
<evidence type="ECO:0000313" key="1">
    <source>
        <dbReference type="EMBL" id="QDP42800.1"/>
    </source>
</evidence>
<reference evidence="2 3" key="1">
    <citation type="submission" date="2019-06" db="EMBL/GenBank/DDBJ databases">
        <authorList>
            <person name="Hertel R."/>
        </authorList>
    </citation>
    <scope>NUCLEOTIDE SEQUENCE [LARGE SCALE GENOMIC DNA]</scope>
</reference>
<name>A0A516KN68_9CAUD</name>
<accession>A0A516KN68</accession>
<evidence type="ECO:0000313" key="2">
    <source>
        <dbReference type="EMBL" id="QDP43027.1"/>
    </source>
</evidence>
<dbReference type="EMBL" id="MN043729">
    <property type="protein sequence ID" value="QDP42800.1"/>
    <property type="molecule type" value="Genomic_DNA"/>
</dbReference>
<protein>
    <submittedName>
        <fullName evidence="2">Uncharacterized protein</fullName>
    </submittedName>
</protein>
<evidence type="ECO:0000313" key="3">
    <source>
        <dbReference type="Proteomes" id="UP000317800"/>
    </source>
</evidence>
<dbReference type="EMBL" id="MN043729">
    <property type="protein sequence ID" value="QDP43027.1"/>
    <property type="molecule type" value="Genomic_DNA"/>
</dbReference>